<gene>
    <name evidence="1" type="ORF">SAMN05660918_2613</name>
</gene>
<accession>A0A1H6WSH3</accession>
<evidence type="ECO:0000313" key="2">
    <source>
        <dbReference type="Proteomes" id="UP000199702"/>
    </source>
</evidence>
<sequence>MRNFKLKIAKIADNLEKVTAKDLIHYSAVINRIQMKNRIFISYFKPITINENKVF</sequence>
<reference evidence="2" key="1">
    <citation type="submission" date="2016-10" db="EMBL/GenBank/DDBJ databases">
        <authorList>
            <person name="Varghese N."/>
            <person name="Submissions S."/>
        </authorList>
    </citation>
    <scope>NUCLEOTIDE SEQUENCE [LARGE SCALE GENOMIC DNA]</scope>
    <source>
        <strain evidence="2">DSM 17934</strain>
    </source>
</reference>
<dbReference type="AlphaFoldDB" id="A0A1H6WSH3"/>
<dbReference type="EMBL" id="FNYA01000007">
    <property type="protein sequence ID" value="SEJ19763.1"/>
    <property type="molecule type" value="Genomic_DNA"/>
</dbReference>
<protein>
    <submittedName>
        <fullName evidence="1">Uncharacterized protein</fullName>
    </submittedName>
</protein>
<name>A0A1H6WSH3_9FLAO</name>
<dbReference type="Proteomes" id="UP000199702">
    <property type="component" value="Unassembled WGS sequence"/>
</dbReference>
<organism evidence="1 2">
    <name type="scientific">Flavobacterium terrigena</name>
    <dbReference type="NCBI Taxonomy" id="402734"/>
    <lineage>
        <taxon>Bacteria</taxon>
        <taxon>Pseudomonadati</taxon>
        <taxon>Bacteroidota</taxon>
        <taxon>Flavobacteriia</taxon>
        <taxon>Flavobacteriales</taxon>
        <taxon>Flavobacteriaceae</taxon>
        <taxon>Flavobacterium</taxon>
    </lineage>
</organism>
<proteinExistence type="predicted"/>
<dbReference type="STRING" id="402734.SAMN05660918_2613"/>
<evidence type="ECO:0000313" key="1">
    <source>
        <dbReference type="EMBL" id="SEJ19763.1"/>
    </source>
</evidence>
<keyword evidence="2" id="KW-1185">Reference proteome</keyword>